<evidence type="ECO:0000313" key="2">
    <source>
        <dbReference type="EMBL" id="CAA9461260.1"/>
    </source>
</evidence>
<feature type="region of interest" description="Disordered" evidence="1">
    <location>
        <begin position="1"/>
        <end position="22"/>
    </location>
</feature>
<feature type="compositionally biased region" description="Basic and acidic residues" evidence="1">
    <location>
        <begin position="10"/>
        <end position="22"/>
    </location>
</feature>
<accession>A0A6J4RBS6</accession>
<organism evidence="2">
    <name type="scientific">uncultured Rubrobacteraceae bacterium</name>
    <dbReference type="NCBI Taxonomy" id="349277"/>
    <lineage>
        <taxon>Bacteria</taxon>
        <taxon>Bacillati</taxon>
        <taxon>Actinomycetota</taxon>
        <taxon>Rubrobacteria</taxon>
        <taxon>Rubrobacterales</taxon>
        <taxon>Rubrobacteraceae</taxon>
        <taxon>environmental samples</taxon>
    </lineage>
</organism>
<reference evidence="2" key="1">
    <citation type="submission" date="2020-02" db="EMBL/GenBank/DDBJ databases">
        <authorList>
            <person name="Meier V. D."/>
        </authorList>
    </citation>
    <scope>NUCLEOTIDE SEQUENCE</scope>
    <source>
        <strain evidence="2">AVDCRST_MAG02</strain>
    </source>
</reference>
<evidence type="ECO:0008006" key="3">
    <source>
        <dbReference type="Google" id="ProtNLM"/>
    </source>
</evidence>
<evidence type="ECO:0000256" key="1">
    <source>
        <dbReference type="SAM" id="MobiDB-lite"/>
    </source>
</evidence>
<dbReference type="EMBL" id="CADCVH010000079">
    <property type="protein sequence ID" value="CAA9461260.1"/>
    <property type="molecule type" value="Genomic_DNA"/>
</dbReference>
<sequence length="114" mass="12958">MDPVPTNVERANEAAEKLAEATRDSYRTVVDHAVGLQERNVRFAQGVVDGSIEELRNQAESNRAMTREIMERFEKQRDAYQTLVEQSLGAYMDLAYAPLSYYKEGLQATKKATR</sequence>
<dbReference type="AlphaFoldDB" id="A0A6J4RBS6"/>
<protein>
    <recommendedName>
        <fullName evidence="3">Phasin domain-containing protein</fullName>
    </recommendedName>
</protein>
<name>A0A6J4RBS6_9ACTN</name>
<gene>
    <name evidence="2" type="ORF">AVDCRST_MAG02-2978</name>
</gene>
<proteinExistence type="predicted"/>